<accession>A0A7C9R522</accession>
<dbReference type="PRINTS" id="PR00039">
    <property type="entry name" value="HTHLYSR"/>
</dbReference>
<dbReference type="PROSITE" id="PS50931">
    <property type="entry name" value="HTH_LYSR"/>
    <property type="match status" value="1"/>
</dbReference>
<dbReference type="SUPFAM" id="SSF53850">
    <property type="entry name" value="Periplasmic binding protein-like II"/>
    <property type="match status" value="1"/>
</dbReference>
<dbReference type="FunFam" id="3.40.190.10:FF:000017">
    <property type="entry name" value="Glycine cleavage system transcriptional activator"/>
    <property type="match status" value="1"/>
</dbReference>
<comment type="caution">
    <text evidence="6">The sequence shown here is derived from an EMBL/GenBank/DDBJ whole genome shotgun (WGS) entry which is preliminary data.</text>
</comment>
<dbReference type="CDD" id="cd08432">
    <property type="entry name" value="PBP2_GcdR_TrpI_HvrB_AmpR_like"/>
    <property type="match status" value="1"/>
</dbReference>
<name>A0A7C9R522_9HYPH</name>
<evidence type="ECO:0000256" key="4">
    <source>
        <dbReference type="ARBA" id="ARBA00023163"/>
    </source>
</evidence>
<dbReference type="Pfam" id="PF00126">
    <property type="entry name" value="HTH_1"/>
    <property type="match status" value="1"/>
</dbReference>
<reference evidence="6 7" key="1">
    <citation type="submission" date="2020-02" db="EMBL/GenBank/DDBJ databases">
        <title>Genome sequence of the type strain CGMCC 1.15528 of Mesorhizobium zhangyense.</title>
        <authorList>
            <person name="Gao J."/>
            <person name="Sun J."/>
        </authorList>
    </citation>
    <scope>NUCLEOTIDE SEQUENCE [LARGE SCALE GENOMIC DNA]</scope>
    <source>
        <strain evidence="6 7">CGMCC 1.15528</strain>
    </source>
</reference>
<dbReference type="Proteomes" id="UP000481252">
    <property type="component" value="Unassembled WGS sequence"/>
</dbReference>
<dbReference type="AlphaFoldDB" id="A0A7C9R522"/>
<evidence type="ECO:0000256" key="2">
    <source>
        <dbReference type="ARBA" id="ARBA00023015"/>
    </source>
</evidence>
<gene>
    <name evidence="6" type="ORF">G6N74_03375</name>
</gene>
<dbReference type="InterPro" id="IPR058163">
    <property type="entry name" value="LysR-type_TF_proteobact-type"/>
</dbReference>
<dbReference type="InterPro" id="IPR036390">
    <property type="entry name" value="WH_DNA-bd_sf"/>
</dbReference>
<protein>
    <submittedName>
        <fullName evidence="6">LysR family transcriptional regulator</fullName>
    </submittedName>
</protein>
<dbReference type="Gene3D" id="3.40.190.10">
    <property type="entry name" value="Periplasmic binding protein-like II"/>
    <property type="match status" value="2"/>
</dbReference>
<keyword evidence="3" id="KW-0238">DNA-binding</keyword>
<dbReference type="InterPro" id="IPR036388">
    <property type="entry name" value="WH-like_DNA-bd_sf"/>
</dbReference>
<feature type="domain" description="HTH lysR-type" evidence="5">
    <location>
        <begin position="6"/>
        <end position="63"/>
    </location>
</feature>
<proteinExistence type="inferred from homology"/>
<evidence type="ECO:0000256" key="1">
    <source>
        <dbReference type="ARBA" id="ARBA00009437"/>
    </source>
</evidence>
<dbReference type="GO" id="GO:0003700">
    <property type="term" value="F:DNA-binding transcription factor activity"/>
    <property type="evidence" value="ECO:0007669"/>
    <property type="project" value="InterPro"/>
</dbReference>
<organism evidence="6 7">
    <name type="scientific">Mesorhizobium zhangyense</name>
    <dbReference type="NCBI Taxonomy" id="1776730"/>
    <lineage>
        <taxon>Bacteria</taxon>
        <taxon>Pseudomonadati</taxon>
        <taxon>Pseudomonadota</taxon>
        <taxon>Alphaproteobacteria</taxon>
        <taxon>Hyphomicrobiales</taxon>
        <taxon>Phyllobacteriaceae</taxon>
        <taxon>Mesorhizobium</taxon>
    </lineage>
</organism>
<dbReference type="EMBL" id="JAAKZG010000001">
    <property type="protein sequence ID" value="NGN40099.1"/>
    <property type="molecule type" value="Genomic_DNA"/>
</dbReference>
<dbReference type="Gene3D" id="1.10.10.10">
    <property type="entry name" value="Winged helix-like DNA-binding domain superfamily/Winged helix DNA-binding domain"/>
    <property type="match status" value="1"/>
</dbReference>
<dbReference type="InterPro" id="IPR000847">
    <property type="entry name" value="LysR_HTH_N"/>
</dbReference>
<dbReference type="RefSeq" id="WP_165114265.1">
    <property type="nucleotide sequence ID" value="NZ_JAAKZG010000001.1"/>
</dbReference>
<evidence type="ECO:0000313" key="7">
    <source>
        <dbReference type="Proteomes" id="UP000481252"/>
    </source>
</evidence>
<evidence type="ECO:0000259" key="5">
    <source>
        <dbReference type="PROSITE" id="PS50931"/>
    </source>
</evidence>
<dbReference type="SUPFAM" id="SSF46785">
    <property type="entry name" value="Winged helix' DNA-binding domain"/>
    <property type="match status" value="1"/>
</dbReference>
<dbReference type="PANTHER" id="PTHR30537">
    <property type="entry name" value="HTH-TYPE TRANSCRIPTIONAL REGULATOR"/>
    <property type="match status" value="1"/>
</dbReference>
<evidence type="ECO:0000256" key="3">
    <source>
        <dbReference type="ARBA" id="ARBA00023125"/>
    </source>
</evidence>
<evidence type="ECO:0000313" key="6">
    <source>
        <dbReference type="EMBL" id="NGN40099.1"/>
    </source>
</evidence>
<keyword evidence="7" id="KW-1185">Reference proteome</keyword>
<dbReference type="PANTHER" id="PTHR30537:SF26">
    <property type="entry name" value="GLYCINE CLEAVAGE SYSTEM TRANSCRIPTIONAL ACTIVATOR"/>
    <property type="match status" value="1"/>
</dbReference>
<sequence>MKRGRLPLTALRSFEVAGRLLSFSKAADELFVSQAAISRQIRELQHFTGYALFERHHRRVSLTENGMRLLEQLTTSFDDIDRRLTELREALPHETVAVSVEPSFAGTWLVPRLNIFSRLRPDIDVSLSVDPRLIEFRSHEAQIAIRFSATETSWPRTESTRLLDISVAPVLSPELLASGPPLLTPGDLRHHSLLHDENRNGWSRWFEEAGIHDMAPQRGPIFTDSALATQAAVLGHGIALGDIALISRDLQAKRLVMPFPIEVPYGAYWLVAPDFKELSEATQAFANWIQEELKAEQATKFI</sequence>
<dbReference type="GO" id="GO:0006351">
    <property type="term" value="P:DNA-templated transcription"/>
    <property type="evidence" value="ECO:0007669"/>
    <property type="project" value="TreeGrafter"/>
</dbReference>
<dbReference type="Pfam" id="PF03466">
    <property type="entry name" value="LysR_substrate"/>
    <property type="match status" value="1"/>
</dbReference>
<keyword evidence="2" id="KW-0805">Transcription regulation</keyword>
<dbReference type="InterPro" id="IPR005119">
    <property type="entry name" value="LysR_subst-bd"/>
</dbReference>
<dbReference type="GO" id="GO:0043565">
    <property type="term" value="F:sequence-specific DNA binding"/>
    <property type="evidence" value="ECO:0007669"/>
    <property type="project" value="TreeGrafter"/>
</dbReference>
<comment type="similarity">
    <text evidence="1">Belongs to the LysR transcriptional regulatory family.</text>
</comment>
<keyword evidence="4" id="KW-0804">Transcription</keyword>